<dbReference type="GO" id="GO:0019843">
    <property type="term" value="F:rRNA binding"/>
    <property type="evidence" value="ECO:0007669"/>
    <property type="project" value="UniProtKB-UniRule"/>
</dbReference>
<comment type="similarity">
    <text evidence="1 4 5">Belongs to the bacterial ribosomal protein bL21 family.</text>
</comment>
<evidence type="ECO:0000256" key="1">
    <source>
        <dbReference type="ARBA" id="ARBA00008563"/>
    </source>
</evidence>
<comment type="subunit">
    <text evidence="4">Part of the 50S ribosomal subunit. Contacts protein L20.</text>
</comment>
<gene>
    <name evidence="4" type="primary">rplU</name>
    <name evidence="6" type="ORF">A2114_00725</name>
</gene>
<dbReference type="PANTHER" id="PTHR21349:SF0">
    <property type="entry name" value="LARGE RIBOSOMAL SUBUNIT PROTEIN BL21M"/>
    <property type="match status" value="1"/>
</dbReference>
<dbReference type="Pfam" id="PF00829">
    <property type="entry name" value="Ribosomal_L21p"/>
    <property type="match status" value="1"/>
</dbReference>
<dbReference type="PANTHER" id="PTHR21349">
    <property type="entry name" value="50S RIBOSOMAL PROTEIN L21"/>
    <property type="match status" value="1"/>
</dbReference>
<evidence type="ECO:0000313" key="7">
    <source>
        <dbReference type="Proteomes" id="UP000176494"/>
    </source>
</evidence>
<evidence type="ECO:0000256" key="5">
    <source>
        <dbReference type="RuleBase" id="RU000562"/>
    </source>
</evidence>
<accession>A0A1G2QA34</accession>
<dbReference type="Proteomes" id="UP000176494">
    <property type="component" value="Unassembled WGS sequence"/>
</dbReference>
<evidence type="ECO:0000256" key="2">
    <source>
        <dbReference type="ARBA" id="ARBA00022980"/>
    </source>
</evidence>
<sequence>MPFAIIKTGGKQYKVQEGAILSIEKLPEEAKKGGKITFSEVLLIDDGKETIVGKPTIPGATITAEVAEEGRAKTVRVVRYKAKSRYHKVYGHRQPYTKVKITSLAGKAKTAAKKETKKAE</sequence>
<dbReference type="AlphaFoldDB" id="A0A1G2QA34"/>
<comment type="function">
    <text evidence="4 5">This protein binds to 23S rRNA in the presence of protein L20.</text>
</comment>
<dbReference type="SUPFAM" id="SSF141091">
    <property type="entry name" value="L21p-like"/>
    <property type="match status" value="1"/>
</dbReference>
<protein>
    <recommendedName>
        <fullName evidence="4">Large ribosomal subunit protein bL21</fullName>
    </recommendedName>
</protein>
<dbReference type="EMBL" id="MHTG01000014">
    <property type="protein sequence ID" value="OHA57414.1"/>
    <property type="molecule type" value="Genomic_DNA"/>
</dbReference>
<dbReference type="GO" id="GO:0005737">
    <property type="term" value="C:cytoplasm"/>
    <property type="evidence" value="ECO:0007669"/>
    <property type="project" value="UniProtKB-ARBA"/>
</dbReference>
<keyword evidence="4 5" id="KW-0699">rRNA-binding</keyword>
<reference evidence="6 7" key="1">
    <citation type="journal article" date="2016" name="Nat. Commun.">
        <title>Thousands of microbial genomes shed light on interconnected biogeochemical processes in an aquifer system.</title>
        <authorList>
            <person name="Anantharaman K."/>
            <person name="Brown C.T."/>
            <person name="Hug L.A."/>
            <person name="Sharon I."/>
            <person name="Castelle C.J."/>
            <person name="Probst A.J."/>
            <person name="Thomas B.C."/>
            <person name="Singh A."/>
            <person name="Wilkins M.J."/>
            <person name="Karaoz U."/>
            <person name="Brodie E.L."/>
            <person name="Williams K.H."/>
            <person name="Hubbard S.S."/>
            <person name="Banfield J.F."/>
        </authorList>
    </citation>
    <scope>NUCLEOTIDE SEQUENCE [LARGE SCALE GENOMIC DNA]</scope>
</reference>
<keyword evidence="2 4" id="KW-0689">Ribosomal protein</keyword>
<keyword evidence="4 5" id="KW-0694">RNA-binding</keyword>
<dbReference type="GO" id="GO:1990904">
    <property type="term" value="C:ribonucleoprotein complex"/>
    <property type="evidence" value="ECO:0007669"/>
    <property type="project" value="UniProtKB-KW"/>
</dbReference>
<dbReference type="InterPro" id="IPR028909">
    <property type="entry name" value="bL21-like"/>
</dbReference>
<dbReference type="HAMAP" id="MF_01363">
    <property type="entry name" value="Ribosomal_bL21"/>
    <property type="match status" value="1"/>
</dbReference>
<evidence type="ECO:0000313" key="6">
    <source>
        <dbReference type="EMBL" id="OHA57414.1"/>
    </source>
</evidence>
<keyword evidence="3 4" id="KW-0687">Ribonucleoprotein</keyword>
<evidence type="ECO:0000256" key="3">
    <source>
        <dbReference type="ARBA" id="ARBA00023274"/>
    </source>
</evidence>
<dbReference type="GO" id="GO:0005840">
    <property type="term" value="C:ribosome"/>
    <property type="evidence" value="ECO:0007669"/>
    <property type="project" value="UniProtKB-KW"/>
</dbReference>
<comment type="caution">
    <text evidence="6">The sequence shown here is derived from an EMBL/GenBank/DDBJ whole genome shotgun (WGS) entry which is preliminary data.</text>
</comment>
<dbReference type="NCBIfam" id="TIGR00061">
    <property type="entry name" value="L21"/>
    <property type="match status" value="1"/>
</dbReference>
<dbReference type="InterPro" id="IPR001787">
    <property type="entry name" value="Ribosomal_bL21"/>
</dbReference>
<name>A0A1G2QA34_9BACT</name>
<organism evidence="6 7">
    <name type="scientific">Candidatus Vogelbacteria bacterium GWA1_51_14</name>
    <dbReference type="NCBI Taxonomy" id="1802435"/>
    <lineage>
        <taxon>Bacteria</taxon>
        <taxon>Candidatus Vogeliibacteriota</taxon>
    </lineage>
</organism>
<dbReference type="InterPro" id="IPR036164">
    <property type="entry name" value="bL21-like_sf"/>
</dbReference>
<evidence type="ECO:0000256" key="4">
    <source>
        <dbReference type="HAMAP-Rule" id="MF_01363"/>
    </source>
</evidence>
<proteinExistence type="inferred from homology"/>
<dbReference type="GO" id="GO:0006412">
    <property type="term" value="P:translation"/>
    <property type="evidence" value="ECO:0007669"/>
    <property type="project" value="UniProtKB-UniRule"/>
</dbReference>
<dbReference type="GO" id="GO:0003735">
    <property type="term" value="F:structural constituent of ribosome"/>
    <property type="evidence" value="ECO:0007669"/>
    <property type="project" value="InterPro"/>
</dbReference>
<dbReference type="STRING" id="1802435.A2114_00725"/>